<evidence type="ECO:0000256" key="3">
    <source>
        <dbReference type="ARBA" id="ARBA00023002"/>
    </source>
</evidence>
<keyword evidence="3" id="KW-0560">Oxidoreductase</keyword>
<evidence type="ECO:0000256" key="4">
    <source>
        <dbReference type="RuleBase" id="RU000363"/>
    </source>
</evidence>
<dbReference type="AlphaFoldDB" id="A0A316VUQ6"/>
<keyword evidence="6" id="KW-1185">Reference proteome</keyword>
<dbReference type="Pfam" id="PF00106">
    <property type="entry name" value="adh_short"/>
    <property type="match status" value="1"/>
</dbReference>
<reference evidence="5 6" key="1">
    <citation type="journal article" date="2018" name="Mol. Biol. Evol.">
        <title>Broad Genomic Sampling Reveals a Smut Pathogenic Ancestry of the Fungal Clade Ustilaginomycotina.</title>
        <authorList>
            <person name="Kijpornyongpan T."/>
            <person name="Mondo S.J."/>
            <person name="Barry K."/>
            <person name="Sandor L."/>
            <person name="Lee J."/>
            <person name="Lipzen A."/>
            <person name="Pangilinan J."/>
            <person name="LaButti K."/>
            <person name="Hainaut M."/>
            <person name="Henrissat B."/>
            <person name="Grigoriev I.V."/>
            <person name="Spatafora J.W."/>
            <person name="Aime M.C."/>
        </authorList>
    </citation>
    <scope>NUCLEOTIDE SEQUENCE [LARGE SCALE GENOMIC DNA]</scope>
    <source>
        <strain evidence="5 6">MCA 4658</strain>
    </source>
</reference>
<evidence type="ECO:0000313" key="5">
    <source>
        <dbReference type="EMBL" id="PWN41329.1"/>
    </source>
</evidence>
<organism evidence="5 6">
    <name type="scientific">Ceraceosorus guamensis</name>
    <dbReference type="NCBI Taxonomy" id="1522189"/>
    <lineage>
        <taxon>Eukaryota</taxon>
        <taxon>Fungi</taxon>
        <taxon>Dikarya</taxon>
        <taxon>Basidiomycota</taxon>
        <taxon>Ustilaginomycotina</taxon>
        <taxon>Exobasidiomycetes</taxon>
        <taxon>Ceraceosorales</taxon>
        <taxon>Ceraceosoraceae</taxon>
        <taxon>Ceraceosorus</taxon>
    </lineage>
</organism>
<dbReference type="Gene3D" id="3.40.50.720">
    <property type="entry name" value="NAD(P)-binding Rossmann-like Domain"/>
    <property type="match status" value="1"/>
</dbReference>
<dbReference type="SUPFAM" id="SSF51735">
    <property type="entry name" value="NAD(P)-binding Rossmann-fold domains"/>
    <property type="match status" value="1"/>
</dbReference>
<keyword evidence="2" id="KW-0521">NADP</keyword>
<sequence length="280" mass="28710">MSPIKTALITGSTDPKALGFTAALVLAKSHNFNVILSGRKKPAVEEAVQLLRTKLSENAAAGRCSCRVEGLVLDVTSAESIKNALAVLHSSDGPLGGDPLDVLINNAGVGAPPGVAGKGTATMFLATEDTRAVDVATVMNTNVGAVVEVTNALIPFLSRSDAPRIVNVGSARGSMSFASGLPAQRTGALVYNASKAALNMVTIMQAKNLPAVIKPNLKVNAAAPGHVSTPFNSFTGNRTLEAGAGVYVHLATLPEDGPTGQLIGDHAPFSSDGHFVQLPW</sequence>
<dbReference type="InParanoid" id="A0A316VUQ6"/>
<dbReference type="PRINTS" id="PR00081">
    <property type="entry name" value="GDHRDH"/>
</dbReference>
<evidence type="ECO:0000256" key="2">
    <source>
        <dbReference type="ARBA" id="ARBA00022857"/>
    </source>
</evidence>
<dbReference type="PROSITE" id="PS00061">
    <property type="entry name" value="ADH_SHORT"/>
    <property type="match status" value="1"/>
</dbReference>
<dbReference type="STRING" id="1522189.A0A316VUQ6"/>
<dbReference type="EMBL" id="KZ819394">
    <property type="protein sequence ID" value="PWN41329.1"/>
    <property type="molecule type" value="Genomic_DNA"/>
</dbReference>
<dbReference type="PANTHER" id="PTHR43490">
    <property type="entry name" value="(+)-NEOMENTHOL DEHYDROGENASE"/>
    <property type="match status" value="1"/>
</dbReference>
<dbReference type="InterPro" id="IPR002347">
    <property type="entry name" value="SDR_fam"/>
</dbReference>
<dbReference type="GO" id="GO:0016491">
    <property type="term" value="F:oxidoreductase activity"/>
    <property type="evidence" value="ECO:0007669"/>
    <property type="project" value="UniProtKB-KW"/>
</dbReference>
<comment type="similarity">
    <text evidence="1 4">Belongs to the short-chain dehydrogenases/reductases (SDR) family.</text>
</comment>
<dbReference type="RefSeq" id="XP_025368489.1">
    <property type="nucleotide sequence ID" value="XM_025515433.1"/>
</dbReference>
<protein>
    <submittedName>
        <fullName evidence="5">NAD(P)-binding protein</fullName>
    </submittedName>
</protein>
<accession>A0A316VUQ6</accession>
<proteinExistence type="inferred from homology"/>
<dbReference type="GO" id="GO:0016020">
    <property type="term" value="C:membrane"/>
    <property type="evidence" value="ECO:0007669"/>
    <property type="project" value="TreeGrafter"/>
</dbReference>
<dbReference type="OrthoDB" id="1933717at2759"/>
<gene>
    <name evidence="5" type="ORF">IE81DRAFT_334912</name>
</gene>
<dbReference type="Proteomes" id="UP000245783">
    <property type="component" value="Unassembled WGS sequence"/>
</dbReference>
<evidence type="ECO:0000313" key="6">
    <source>
        <dbReference type="Proteomes" id="UP000245783"/>
    </source>
</evidence>
<dbReference type="InterPro" id="IPR020904">
    <property type="entry name" value="Sc_DH/Rdtase_CS"/>
</dbReference>
<dbReference type="PRINTS" id="PR00080">
    <property type="entry name" value="SDRFAMILY"/>
</dbReference>
<evidence type="ECO:0000256" key="1">
    <source>
        <dbReference type="ARBA" id="ARBA00006484"/>
    </source>
</evidence>
<name>A0A316VUQ6_9BASI</name>
<dbReference type="PANTHER" id="PTHR43490:SF99">
    <property type="entry name" value="SHORT-CHAIN DEHYDROGENASE_REDUCTASE"/>
    <property type="match status" value="1"/>
</dbReference>
<dbReference type="GeneID" id="37037303"/>
<dbReference type="InterPro" id="IPR036291">
    <property type="entry name" value="NAD(P)-bd_dom_sf"/>
</dbReference>